<comment type="subcellular location">
    <subcellularLocation>
        <location evidence="1">Membrane</location>
        <topology evidence="1">Single-pass membrane protein</topology>
    </subcellularLocation>
</comment>
<keyword evidence="2 6" id="KW-0812">Transmembrane</keyword>
<dbReference type="PANTHER" id="PTHR15549:SF33">
    <property type="entry name" value="MEMBRANE PROTEIN WSC4, PUTATIVE (AFU_ORTHOLOGUE AFUA_5G09020)-RELATED"/>
    <property type="match status" value="1"/>
</dbReference>
<evidence type="ECO:0000256" key="7">
    <source>
        <dbReference type="SAM" id="SignalP"/>
    </source>
</evidence>
<keyword evidence="4 6" id="KW-0472">Membrane</keyword>
<keyword evidence="3 6" id="KW-1133">Transmembrane helix</keyword>
<gene>
    <name evidence="8" type="ORF">E8E13_003992</name>
</gene>
<proteinExistence type="predicted"/>
<keyword evidence="9" id="KW-1185">Reference proteome</keyword>
<reference evidence="8" key="1">
    <citation type="submission" date="2019-04" db="EMBL/GenBank/DDBJ databases">
        <title>Sequencing of skin fungus with MAO and IRED activity.</title>
        <authorList>
            <person name="Marsaioli A.J."/>
            <person name="Bonatto J.M.C."/>
            <person name="Reis Junior O."/>
        </authorList>
    </citation>
    <scope>NUCLEOTIDE SEQUENCE</scope>
    <source>
        <strain evidence="8">30M1</strain>
    </source>
</reference>
<feature type="compositionally biased region" description="Polar residues" evidence="5">
    <location>
        <begin position="255"/>
        <end position="265"/>
    </location>
</feature>
<keyword evidence="7" id="KW-0732">Signal</keyword>
<feature type="compositionally biased region" description="Polar residues" evidence="5">
    <location>
        <begin position="212"/>
        <end position="232"/>
    </location>
</feature>
<evidence type="ECO:0000256" key="4">
    <source>
        <dbReference type="ARBA" id="ARBA00023136"/>
    </source>
</evidence>
<evidence type="ECO:0000313" key="9">
    <source>
        <dbReference type="Proteomes" id="UP000801428"/>
    </source>
</evidence>
<name>A0A9P4T6R1_CURKU</name>
<feature type="signal peptide" evidence="7">
    <location>
        <begin position="1"/>
        <end position="27"/>
    </location>
</feature>
<dbReference type="InterPro" id="IPR051694">
    <property type="entry name" value="Immunoregulatory_rcpt-like"/>
</dbReference>
<feature type="chain" id="PRO_5040144306" evidence="7">
    <location>
        <begin position="28"/>
        <end position="308"/>
    </location>
</feature>
<evidence type="ECO:0000256" key="6">
    <source>
        <dbReference type="SAM" id="Phobius"/>
    </source>
</evidence>
<dbReference type="PANTHER" id="PTHR15549">
    <property type="entry name" value="PAIRED IMMUNOGLOBULIN-LIKE TYPE 2 RECEPTOR"/>
    <property type="match status" value="1"/>
</dbReference>
<evidence type="ECO:0000313" key="8">
    <source>
        <dbReference type="EMBL" id="KAF2996251.1"/>
    </source>
</evidence>
<evidence type="ECO:0000256" key="1">
    <source>
        <dbReference type="ARBA" id="ARBA00004167"/>
    </source>
</evidence>
<feature type="compositionally biased region" description="Low complexity" evidence="5">
    <location>
        <begin position="245"/>
        <end position="254"/>
    </location>
</feature>
<dbReference type="OrthoDB" id="3557178at2759"/>
<evidence type="ECO:0000256" key="3">
    <source>
        <dbReference type="ARBA" id="ARBA00022989"/>
    </source>
</evidence>
<organism evidence="8 9">
    <name type="scientific">Curvularia kusanoi</name>
    <name type="common">Cochliobolus kusanoi</name>
    <dbReference type="NCBI Taxonomy" id="90978"/>
    <lineage>
        <taxon>Eukaryota</taxon>
        <taxon>Fungi</taxon>
        <taxon>Dikarya</taxon>
        <taxon>Ascomycota</taxon>
        <taxon>Pezizomycotina</taxon>
        <taxon>Dothideomycetes</taxon>
        <taxon>Pleosporomycetidae</taxon>
        <taxon>Pleosporales</taxon>
        <taxon>Pleosporineae</taxon>
        <taxon>Pleosporaceae</taxon>
        <taxon>Curvularia</taxon>
    </lineage>
</organism>
<protein>
    <submittedName>
        <fullName evidence="8">Uncharacterized protein</fullName>
    </submittedName>
</protein>
<feature type="transmembrane region" description="Helical" evidence="6">
    <location>
        <begin position="147"/>
        <end position="171"/>
    </location>
</feature>
<feature type="region of interest" description="Disordered" evidence="5">
    <location>
        <begin position="179"/>
        <end position="276"/>
    </location>
</feature>
<dbReference type="EMBL" id="SWKU01000028">
    <property type="protein sequence ID" value="KAF2996251.1"/>
    <property type="molecule type" value="Genomic_DNA"/>
</dbReference>
<sequence>MTPIVTMSRQLPWLILSGSVLLQLSIAGPVDPTITPPAELFPRDKNDLDFMGYTRSGTVGPYKPLSCESGLTFTEDAYIYENIGDQGRQTLFFCDSSAAKYTLYRNMPPVTTTDNIDTFSTSTSPTISTTTPAAATQTAEPKSSSKAWIAGVVVGPLLGLALVAAGVLLCLRRKKKKNAQAPHHGVATMAPVNPSQPPTGVTGYTDAKPQFQPAQGTYYNSQQEQAYPQQGAFSPPQVSPPVSPAPQYAYQAPYNTSSSPSNAPYTQDVKHAAHGGAAELGGSNVIAPAVSVPQGAELGGQNEKKTGR</sequence>
<accession>A0A9P4T6R1</accession>
<dbReference type="Proteomes" id="UP000801428">
    <property type="component" value="Unassembled WGS sequence"/>
</dbReference>
<evidence type="ECO:0000256" key="5">
    <source>
        <dbReference type="SAM" id="MobiDB-lite"/>
    </source>
</evidence>
<evidence type="ECO:0000256" key="2">
    <source>
        <dbReference type="ARBA" id="ARBA00022692"/>
    </source>
</evidence>
<dbReference type="GO" id="GO:0071944">
    <property type="term" value="C:cell periphery"/>
    <property type="evidence" value="ECO:0007669"/>
    <property type="project" value="UniProtKB-ARBA"/>
</dbReference>
<dbReference type="AlphaFoldDB" id="A0A9P4T6R1"/>
<comment type="caution">
    <text evidence="8">The sequence shown here is derived from an EMBL/GenBank/DDBJ whole genome shotgun (WGS) entry which is preliminary data.</text>
</comment>
<dbReference type="CDD" id="cd12087">
    <property type="entry name" value="TM_EGFR-like"/>
    <property type="match status" value="1"/>
</dbReference>
<dbReference type="GO" id="GO:0016020">
    <property type="term" value="C:membrane"/>
    <property type="evidence" value="ECO:0007669"/>
    <property type="project" value="UniProtKB-SubCell"/>
</dbReference>